<proteinExistence type="predicted"/>
<evidence type="ECO:0000313" key="1">
    <source>
        <dbReference type="EMBL" id="GGI97332.1"/>
    </source>
</evidence>
<name>A0A830E7G1_9EURY</name>
<dbReference type="AlphaFoldDB" id="A0A830E7G1"/>
<reference evidence="1" key="2">
    <citation type="submission" date="2020-09" db="EMBL/GenBank/DDBJ databases">
        <authorList>
            <person name="Sun Q."/>
            <person name="Ohkuma M."/>
        </authorList>
    </citation>
    <scope>NUCLEOTIDE SEQUENCE</scope>
    <source>
        <strain evidence="1">JCM 14359</strain>
    </source>
</reference>
<dbReference type="RefSeq" id="WP_229663708.1">
    <property type="nucleotide sequence ID" value="NZ_BMOC01000002.1"/>
</dbReference>
<gene>
    <name evidence="1" type="ORF">GCM10008995_04060</name>
</gene>
<dbReference type="Proteomes" id="UP000653099">
    <property type="component" value="Unassembled WGS sequence"/>
</dbReference>
<dbReference type="EMBL" id="BMOC01000002">
    <property type="protein sequence ID" value="GGI97332.1"/>
    <property type="molecule type" value="Genomic_DNA"/>
</dbReference>
<protein>
    <submittedName>
        <fullName evidence="1">Uncharacterized protein</fullName>
    </submittedName>
</protein>
<organism evidence="1 2">
    <name type="scientific">Halobellus salinus</name>
    <dbReference type="NCBI Taxonomy" id="931585"/>
    <lineage>
        <taxon>Archaea</taxon>
        <taxon>Methanobacteriati</taxon>
        <taxon>Methanobacteriota</taxon>
        <taxon>Stenosarchaea group</taxon>
        <taxon>Halobacteria</taxon>
        <taxon>Halobacteriales</taxon>
        <taxon>Haloferacaceae</taxon>
        <taxon>Halobellus</taxon>
    </lineage>
</organism>
<sequence length="83" mass="8544">MQTPPYAGSKSGGEAVAQVAQRPATIIMSSEFAGLGLILESLIDDIGDDSADGSGRTRFGRLDETGTTVGVTAVGTDWVTRVD</sequence>
<keyword evidence="2" id="KW-1185">Reference proteome</keyword>
<evidence type="ECO:0000313" key="2">
    <source>
        <dbReference type="Proteomes" id="UP000653099"/>
    </source>
</evidence>
<comment type="caution">
    <text evidence="1">The sequence shown here is derived from an EMBL/GenBank/DDBJ whole genome shotgun (WGS) entry which is preliminary data.</text>
</comment>
<accession>A0A830E7G1</accession>
<reference evidence="1" key="1">
    <citation type="journal article" date="2014" name="Int. J. Syst. Evol. Microbiol.">
        <title>Complete genome sequence of Corynebacterium casei LMG S-19264T (=DSM 44701T), isolated from a smear-ripened cheese.</title>
        <authorList>
            <consortium name="US DOE Joint Genome Institute (JGI-PGF)"/>
            <person name="Walter F."/>
            <person name="Albersmeier A."/>
            <person name="Kalinowski J."/>
            <person name="Ruckert C."/>
        </authorList>
    </citation>
    <scope>NUCLEOTIDE SEQUENCE</scope>
    <source>
        <strain evidence="1">JCM 14359</strain>
    </source>
</reference>